<reference evidence="2" key="1">
    <citation type="submission" date="2021-03" db="EMBL/GenBank/DDBJ databases">
        <title>Whole Genome Sequence of Bradyrhizobium sp. Strain 144S4.</title>
        <authorList>
            <person name="Bromfield E.S.P."/>
            <person name="Cloutier S."/>
        </authorList>
    </citation>
    <scope>NUCLEOTIDE SEQUENCE [LARGE SCALE GENOMIC DNA]</scope>
    <source>
        <strain evidence="2">144S4</strain>
    </source>
</reference>
<dbReference type="Pfam" id="PF24963">
    <property type="entry name" value="DUF7768"/>
    <property type="match status" value="1"/>
</dbReference>
<protein>
    <recommendedName>
        <fullName evidence="1">DUF7768 domain-containing protein</fullName>
    </recommendedName>
</protein>
<evidence type="ECO:0000259" key="1">
    <source>
        <dbReference type="Pfam" id="PF24963"/>
    </source>
</evidence>
<comment type="caution">
    <text evidence="2">The sequence shown here is derived from an EMBL/GenBank/DDBJ whole genome shotgun (WGS) entry which is preliminary data.</text>
</comment>
<organism evidence="2">
    <name type="scientific">Bradyrhizobium barranii subsp. barranii</name>
    <dbReference type="NCBI Taxonomy" id="2823807"/>
    <lineage>
        <taxon>Bacteria</taxon>
        <taxon>Pseudomonadati</taxon>
        <taxon>Pseudomonadota</taxon>
        <taxon>Alphaproteobacteria</taxon>
        <taxon>Hyphomicrobiales</taxon>
        <taxon>Nitrobacteraceae</taxon>
        <taxon>Bradyrhizobium</taxon>
        <taxon>Bradyrhizobium barranii</taxon>
    </lineage>
</organism>
<name>A0A939S6M3_9BRAD</name>
<feature type="domain" description="DUF7768" evidence="1">
    <location>
        <begin position="13"/>
        <end position="109"/>
    </location>
</feature>
<dbReference type="InterPro" id="IPR056670">
    <property type="entry name" value="DUF7768"/>
</dbReference>
<sequence length="141" mass="15458">MLGRGNGPCKASKLVVLESPYAGAVDDNVAYARRCLKDCALRGESAQASHLLLTQVLDDTKPDERALGIALGLAWRSVAAYSVFYTDRGWSNGMRAALDSAILENRPFKLRAFGRVQFPSRFFLPLNIYEAVDRTKAPAHA</sequence>
<gene>
    <name evidence="2" type="ORF">J4G43_33670</name>
</gene>
<dbReference type="AlphaFoldDB" id="A0A939S6M3"/>
<proteinExistence type="predicted"/>
<accession>A0A939S6M3</accession>
<dbReference type="EMBL" id="JAGEMI010000001">
    <property type="protein sequence ID" value="MBO1865673.1"/>
    <property type="molecule type" value="Genomic_DNA"/>
</dbReference>
<evidence type="ECO:0000313" key="2">
    <source>
        <dbReference type="EMBL" id="MBO1865673.1"/>
    </source>
</evidence>